<dbReference type="InterPro" id="IPR006129">
    <property type="entry name" value="AdhesinB"/>
</dbReference>
<dbReference type="PRINTS" id="PR00691">
    <property type="entry name" value="ADHESINB"/>
</dbReference>
<reference evidence="7 8" key="1">
    <citation type="submission" date="2018-06" db="EMBL/GenBank/DDBJ databases">
        <authorList>
            <consortium name="Pathogen Informatics"/>
            <person name="Doyle S."/>
        </authorList>
    </citation>
    <scope>NUCLEOTIDE SEQUENCE [LARGE SCALE GENOMIC DNA]</scope>
    <source>
        <strain evidence="7 8">NCTC11535</strain>
    </source>
</reference>
<evidence type="ECO:0000256" key="1">
    <source>
        <dbReference type="ARBA" id="ARBA00004196"/>
    </source>
</evidence>
<dbReference type="EMBL" id="UAPQ01000001">
    <property type="protein sequence ID" value="SPT52572.1"/>
    <property type="molecule type" value="Genomic_DNA"/>
</dbReference>
<dbReference type="SUPFAM" id="SSF53807">
    <property type="entry name" value="Helical backbone' metal receptor"/>
    <property type="match status" value="1"/>
</dbReference>
<dbReference type="RefSeq" id="WP_172458338.1">
    <property type="nucleotide sequence ID" value="NZ_UAPQ01000001.1"/>
</dbReference>
<evidence type="ECO:0000313" key="8">
    <source>
        <dbReference type="Proteomes" id="UP000250006"/>
    </source>
</evidence>
<evidence type="ECO:0000256" key="4">
    <source>
        <dbReference type="ARBA" id="ARBA00022729"/>
    </source>
</evidence>
<comment type="similarity">
    <text evidence="5">Belongs to the bacterial solute-binding protein 9 family.</text>
</comment>
<dbReference type="NCBIfam" id="TIGR03772">
    <property type="entry name" value="anch_rpt_subst"/>
    <property type="match status" value="1"/>
</dbReference>
<dbReference type="InterPro" id="IPR022435">
    <property type="entry name" value="Surface-anchored_actinobac"/>
</dbReference>
<dbReference type="InterPro" id="IPR022434">
    <property type="entry name" value="ABC_LPXTG_lipo_actinobac"/>
</dbReference>
<dbReference type="InterPro" id="IPR006128">
    <property type="entry name" value="Lipoprotein_PsaA-like"/>
</dbReference>
<evidence type="ECO:0000256" key="2">
    <source>
        <dbReference type="ARBA" id="ARBA00022448"/>
    </source>
</evidence>
<dbReference type="NCBIfam" id="TIGR03769">
    <property type="entry name" value="P_ac_wall_RPT"/>
    <property type="match status" value="1"/>
</dbReference>
<dbReference type="PROSITE" id="PS51257">
    <property type="entry name" value="PROKAR_LIPOPROTEIN"/>
    <property type="match status" value="1"/>
</dbReference>
<comment type="subcellular location">
    <subcellularLocation>
        <location evidence="1">Cell envelope</location>
    </subcellularLocation>
</comment>
<evidence type="ECO:0000256" key="5">
    <source>
        <dbReference type="RuleBase" id="RU003512"/>
    </source>
</evidence>
<dbReference type="InterPro" id="IPR050492">
    <property type="entry name" value="Bact_metal-bind_prot9"/>
</dbReference>
<keyword evidence="3" id="KW-0479">Metal-binding</keyword>
<dbReference type="Pfam" id="PF01297">
    <property type="entry name" value="ZnuA"/>
    <property type="match status" value="2"/>
</dbReference>
<name>A0ABY1VM64_9ACTO</name>
<dbReference type="PRINTS" id="PR00690">
    <property type="entry name" value="ADHESNFAMILY"/>
</dbReference>
<feature type="chain" id="PRO_5046292257" evidence="6">
    <location>
        <begin position="23"/>
        <end position="530"/>
    </location>
</feature>
<dbReference type="Gene3D" id="3.40.50.1980">
    <property type="entry name" value="Nitrogenase molybdenum iron protein domain"/>
    <property type="match status" value="2"/>
</dbReference>
<evidence type="ECO:0000256" key="3">
    <source>
        <dbReference type="ARBA" id="ARBA00022723"/>
    </source>
</evidence>
<keyword evidence="4 6" id="KW-0732">Signal</keyword>
<dbReference type="PANTHER" id="PTHR42953:SF1">
    <property type="entry name" value="METAL-BINDING PROTEIN HI_0362-RELATED"/>
    <property type="match status" value="1"/>
</dbReference>
<accession>A0ABY1VM64</accession>
<sequence length="530" mass="55351">MIPAKRLARAVTVLAVTALAVAGCRFGVHPLAPNADGELRVVTTTGILADLVRQVAGERATVSQMVPDGADPHSWEPSLRSVRDVAYADLAFSNYLLLEEHAIIRTLDANLPAASTSVSVAEAAAKHGATILPLVEDRSLDTVWLGMRVAGDGKQHGATRASTIDLTATGVEGPGQAAAYLTTSFGQPEIGFSSTDGFDAGDGYAADTTVLPANAHQHMSWAFTLPGIYRVTFQARLRPTPAATPVQLKPATAVFAVGVSAQELATAEGREVLSAGHADITVDLDAGGVNLAVDAASGAGGMETKSLDSTVIEVPPRTVTQVPGASGFRFLGEPGAPVYVLPQAVLGKHVHGEIDPHLWHDVHNAAAYVRVIRDALEQVDPAGASTYRARAAAYLSELDALDAQVAATIATIPAERRRLVTTNDAYGYLAKAYGLEVSGFVAPNPSVEPSVADRVRLSTTLRDLAIPAVFLEPNLARTRSTLRSTAQDAGVRVCPLYGDTLDSGAPTYVEMMRFNARSLAQCLGGAPASS</sequence>
<protein>
    <submittedName>
        <fullName evidence="7">Tromp-1</fullName>
    </submittedName>
</protein>
<dbReference type="NCBIfam" id="NF038134">
    <property type="entry name" value="choice_anch_M"/>
    <property type="match status" value="1"/>
</dbReference>
<keyword evidence="8" id="KW-1185">Reference proteome</keyword>
<organism evidence="7 8">
    <name type="scientific">Actinomyces bovis</name>
    <dbReference type="NCBI Taxonomy" id="1658"/>
    <lineage>
        <taxon>Bacteria</taxon>
        <taxon>Bacillati</taxon>
        <taxon>Actinomycetota</taxon>
        <taxon>Actinomycetes</taxon>
        <taxon>Actinomycetales</taxon>
        <taxon>Actinomycetaceae</taxon>
        <taxon>Actinomyces</taxon>
    </lineage>
</organism>
<dbReference type="InterPro" id="IPR006127">
    <property type="entry name" value="ZnuA-like"/>
</dbReference>
<evidence type="ECO:0000313" key="7">
    <source>
        <dbReference type="EMBL" id="SPT52572.1"/>
    </source>
</evidence>
<proteinExistence type="inferred from homology"/>
<evidence type="ECO:0000256" key="6">
    <source>
        <dbReference type="SAM" id="SignalP"/>
    </source>
</evidence>
<gene>
    <name evidence="7" type="primary">troA_1</name>
    <name evidence="7" type="ORF">NCTC11535_00223</name>
</gene>
<keyword evidence="2 5" id="KW-0813">Transport</keyword>
<dbReference type="Proteomes" id="UP000250006">
    <property type="component" value="Unassembled WGS sequence"/>
</dbReference>
<dbReference type="PANTHER" id="PTHR42953">
    <property type="entry name" value="HIGH-AFFINITY ZINC UPTAKE SYSTEM PROTEIN ZNUA-RELATED"/>
    <property type="match status" value="1"/>
</dbReference>
<feature type="signal peptide" evidence="6">
    <location>
        <begin position="1"/>
        <end position="22"/>
    </location>
</feature>
<comment type="caution">
    <text evidence="7">The sequence shown here is derived from an EMBL/GenBank/DDBJ whole genome shotgun (WGS) entry which is preliminary data.</text>
</comment>